<comment type="caution">
    <text evidence="3">The sequence shown here is derived from an EMBL/GenBank/DDBJ whole genome shotgun (WGS) entry which is preliminary data.</text>
</comment>
<evidence type="ECO:0000313" key="3">
    <source>
        <dbReference type="EMBL" id="GIJ70858.1"/>
    </source>
</evidence>
<keyword evidence="4" id="KW-1185">Reference proteome</keyword>
<sequence length="975" mass="105049">MLLLALGAGVAWGVGDTLALTSAPAAVPVERTAAAPVTPMVPAPAFAAVVVTGDRRVTLAAEAVADALVRRGLPRPAVVPAATVAPVLRVSLTPAVAGAEAYRVVDAADGLTVEASGPAGAAAGLYAVADRIRSGRAIERGSVVTPRLGLRLTDAGSVGREPDAAAFAAGTDYSLNTDIVGGALLPRAPWVDAAAVERIAADFRRFVEHALARGYNGVVVPGFLEYVTFRGVDGVYPAGDDHVARAEALAAAFAPVYRYAADLGMRVYMLTDMLAVSPPLERYLDPLDVTSPRLWSVYRAGLAELFDRMPFLSGLMVRIGEGGEVYAQGGWDYSSKLVVTTGDAVRAMLRAFLATAGEKDKDIIFRTWTVGVGAVGDLHTSPRSYESVLGGIDDPHLVVSTKYTNGDFYSHLPFNTTLGTGRHRRIVEFQARREFEAFGSLPNDLTDLHRQALLHALERNPHIEGVWTWTQDGGPLRAGPMTLYLRTGFWQLYDLNVYALGRLAWRPDSEPAAVTADWARQTFSDDDRTVAAVTEVMASSREAVTKGLYIAPYADRSVRALGLEPPPMMWIFEWDIVTGDSAALDSIYAISRGRVDEAVADGDRAVALATRMRETLAATDPAAWRDPVLRQRFQDTLTYQADLFTALGAYRTTVLRHAEWLDTGDARARDGWRAAERRYRAARASHLARYQGNLDFPAFNFTAADLGAARADRDPAMAWLARILLAAVVAVLAVGARRRPLWTRALWTAVSRPWRLAALPAPARRLDRVLVWLVPAAVLVAVRGVHTWFAAPAHLLVTLGAWLLFAVVVRLAVRRADPFHLWAAVGGVILLRAVIVLVALVARGPGRYWFNVWTDPAARFLYVTVAFAAFAWLFVVTALVLRDRYGLSRRRVAGTLLCAAGVPLAVLGGLVAAVGLERALTVWNDQLALLPWGLSRILGITVYLGIPSGLATWTATAGAVLVAAGVLLRPRRASA</sequence>
<keyword evidence="1" id="KW-1133">Transmembrane helix</keyword>
<reference evidence="3" key="1">
    <citation type="submission" date="2021-01" db="EMBL/GenBank/DDBJ databases">
        <title>Whole genome shotgun sequence of Virgisporangium ochraceum NBRC 16418.</title>
        <authorList>
            <person name="Komaki H."/>
            <person name="Tamura T."/>
        </authorList>
    </citation>
    <scope>NUCLEOTIDE SEQUENCE</scope>
    <source>
        <strain evidence="3">NBRC 16418</strain>
    </source>
</reference>
<feature type="transmembrane region" description="Helical" evidence="1">
    <location>
        <begin position="769"/>
        <end position="789"/>
    </location>
</feature>
<dbReference type="InterPro" id="IPR011099">
    <property type="entry name" value="Glyco_hydro_67_C"/>
</dbReference>
<dbReference type="GO" id="GO:0005576">
    <property type="term" value="C:extracellular region"/>
    <property type="evidence" value="ECO:0007669"/>
    <property type="project" value="InterPro"/>
</dbReference>
<evidence type="ECO:0000259" key="2">
    <source>
        <dbReference type="Pfam" id="PF07477"/>
    </source>
</evidence>
<dbReference type="SUPFAM" id="SSF51445">
    <property type="entry name" value="(Trans)glycosidases"/>
    <property type="match status" value="1"/>
</dbReference>
<dbReference type="AlphaFoldDB" id="A0A8J4EDR5"/>
<dbReference type="InterPro" id="IPR017853">
    <property type="entry name" value="GH"/>
</dbReference>
<feature type="transmembrane region" description="Helical" evidence="1">
    <location>
        <begin position="936"/>
        <end position="968"/>
    </location>
</feature>
<feature type="transmembrane region" description="Helical" evidence="1">
    <location>
        <begin position="795"/>
        <end position="813"/>
    </location>
</feature>
<feature type="transmembrane region" description="Helical" evidence="1">
    <location>
        <begin position="820"/>
        <end position="840"/>
    </location>
</feature>
<feature type="transmembrane region" description="Helical" evidence="1">
    <location>
        <begin position="860"/>
        <end position="881"/>
    </location>
</feature>
<feature type="transmembrane region" description="Helical" evidence="1">
    <location>
        <begin position="893"/>
        <end position="916"/>
    </location>
</feature>
<dbReference type="GO" id="GO:0045493">
    <property type="term" value="P:xylan catabolic process"/>
    <property type="evidence" value="ECO:0007669"/>
    <property type="project" value="InterPro"/>
</dbReference>
<name>A0A8J4EDR5_9ACTN</name>
<dbReference type="EMBL" id="BOPH01000083">
    <property type="protein sequence ID" value="GIJ70858.1"/>
    <property type="molecule type" value="Genomic_DNA"/>
</dbReference>
<accession>A0A8J4EDR5</accession>
<dbReference type="GO" id="GO:0046559">
    <property type="term" value="F:alpha-glucuronidase activity"/>
    <property type="evidence" value="ECO:0007669"/>
    <property type="project" value="InterPro"/>
</dbReference>
<dbReference type="Proteomes" id="UP000635606">
    <property type="component" value="Unassembled WGS sequence"/>
</dbReference>
<feature type="transmembrane region" description="Helical" evidence="1">
    <location>
        <begin position="716"/>
        <end position="736"/>
    </location>
</feature>
<evidence type="ECO:0000313" key="4">
    <source>
        <dbReference type="Proteomes" id="UP000635606"/>
    </source>
</evidence>
<dbReference type="Pfam" id="PF07477">
    <property type="entry name" value="Glyco_hydro_67C"/>
    <property type="match status" value="1"/>
</dbReference>
<evidence type="ECO:0000256" key="1">
    <source>
        <dbReference type="SAM" id="Phobius"/>
    </source>
</evidence>
<keyword evidence="1" id="KW-0812">Transmembrane</keyword>
<gene>
    <name evidence="3" type="ORF">Voc01_057750</name>
</gene>
<feature type="domain" description="Glycosyl hydrolase family 67 C-terminal" evidence="2">
    <location>
        <begin position="493"/>
        <end position="546"/>
    </location>
</feature>
<keyword evidence="1" id="KW-0472">Membrane</keyword>
<proteinExistence type="predicted"/>
<protein>
    <recommendedName>
        <fullName evidence="2">Glycosyl hydrolase family 67 C-terminal domain-containing protein</fullName>
    </recommendedName>
</protein>
<organism evidence="3 4">
    <name type="scientific">Virgisporangium ochraceum</name>
    <dbReference type="NCBI Taxonomy" id="65505"/>
    <lineage>
        <taxon>Bacteria</taxon>
        <taxon>Bacillati</taxon>
        <taxon>Actinomycetota</taxon>
        <taxon>Actinomycetes</taxon>
        <taxon>Micromonosporales</taxon>
        <taxon>Micromonosporaceae</taxon>
        <taxon>Virgisporangium</taxon>
    </lineage>
</organism>